<dbReference type="EMBL" id="JAAAJA010000358">
    <property type="protein sequence ID" value="KAG0255267.1"/>
    <property type="molecule type" value="Genomic_DNA"/>
</dbReference>
<dbReference type="InterPro" id="IPR027417">
    <property type="entry name" value="P-loop_NTPase"/>
</dbReference>
<dbReference type="Gene3D" id="3.40.50.300">
    <property type="entry name" value="P-loop containing nucleotide triphosphate hydrolases"/>
    <property type="match status" value="1"/>
</dbReference>
<gene>
    <name evidence="2" type="ORF">BG011_005230</name>
</gene>
<proteinExistence type="predicted"/>
<comment type="caution">
    <text evidence="2">The sequence shown here is derived from an EMBL/GenBank/DDBJ whole genome shotgun (WGS) entry which is preliminary data.</text>
</comment>
<dbReference type="InterPro" id="IPR058769">
    <property type="entry name" value="MCMDC2_N"/>
</dbReference>
<dbReference type="Pfam" id="PF26063">
    <property type="entry name" value="MCMDC2_N"/>
    <property type="match status" value="1"/>
</dbReference>
<sequence>MPDIRRAMDECVMDTAETDAMIMRYLIRMNIDPVVLLEVCASLGSQFLCDPDSVAPVFHLVCCQMLQQMQGEENTILTEQLLTDIQMYEPQVQQSELPELHTFGTVQPHHQKDRGGSVHGNHATLLPIDIVCSHCAYEMPESVTDRVYMKQQWVVLKCLGADQAQGCFLGQLEVILKGDLTNTVALGDSIQLLGRTSRTFPRKCHGTYMHGIQFEVNNVLREPNKSSVRVPEAISKILDSNLSGWNTSQAIVDLMGEKTVGLWRNIWKRLINAVALEEKDYGVGNTATRPQIRSSVHVLVTKNAHDTVVPALMANVASTRNTVFWDHGEEVSRKPLYTVRPPGRSCPGEIEASVLSPANRGILLFELDQLDKKSQGHISPNGSDINIQREGDIQTMDLVCCCWSTYTSATSNASKATYGVENSPEGEINSKPAQVIQNEMEGLSDASQKIAAHTMGRHMADHSGKLGNHLSCEELSQYIQLASAMKVRMSFESEDLLKAYFQVMRKKGSGLDTNELSSVSVMSTLLNLAICHAKLCLRPVADTMDAL</sequence>
<keyword evidence="3" id="KW-1185">Reference proteome</keyword>
<evidence type="ECO:0000313" key="2">
    <source>
        <dbReference type="EMBL" id="KAG0255267.1"/>
    </source>
</evidence>
<dbReference type="OrthoDB" id="2015372at2759"/>
<reference evidence="2" key="1">
    <citation type="journal article" date="2020" name="Fungal Divers.">
        <title>Resolving the Mortierellaceae phylogeny through synthesis of multi-gene phylogenetics and phylogenomics.</title>
        <authorList>
            <person name="Vandepol N."/>
            <person name="Liber J."/>
            <person name="Desiro A."/>
            <person name="Na H."/>
            <person name="Kennedy M."/>
            <person name="Barry K."/>
            <person name="Grigoriev I.V."/>
            <person name="Miller A.N."/>
            <person name="O'Donnell K."/>
            <person name="Stajich J.E."/>
            <person name="Bonito G."/>
        </authorList>
    </citation>
    <scope>NUCLEOTIDE SEQUENCE</scope>
    <source>
        <strain evidence="2">KOD948</strain>
    </source>
</reference>
<dbReference type="AlphaFoldDB" id="A0A9P6PW32"/>
<protein>
    <recommendedName>
        <fullName evidence="1">MCMDC2 N-terminal domain-containing protein</fullName>
    </recommendedName>
</protein>
<feature type="domain" description="MCMDC2 N-terminal" evidence="1">
    <location>
        <begin position="16"/>
        <end position="85"/>
    </location>
</feature>
<evidence type="ECO:0000259" key="1">
    <source>
        <dbReference type="Pfam" id="PF26063"/>
    </source>
</evidence>
<feature type="non-terminal residue" evidence="2">
    <location>
        <position position="547"/>
    </location>
</feature>
<name>A0A9P6PW32_9FUNG</name>
<evidence type="ECO:0000313" key="3">
    <source>
        <dbReference type="Proteomes" id="UP000726737"/>
    </source>
</evidence>
<accession>A0A9P6PW32</accession>
<dbReference type="Proteomes" id="UP000726737">
    <property type="component" value="Unassembled WGS sequence"/>
</dbReference>
<organism evidence="2 3">
    <name type="scientific">Mortierella polycephala</name>
    <dbReference type="NCBI Taxonomy" id="41804"/>
    <lineage>
        <taxon>Eukaryota</taxon>
        <taxon>Fungi</taxon>
        <taxon>Fungi incertae sedis</taxon>
        <taxon>Mucoromycota</taxon>
        <taxon>Mortierellomycotina</taxon>
        <taxon>Mortierellomycetes</taxon>
        <taxon>Mortierellales</taxon>
        <taxon>Mortierellaceae</taxon>
        <taxon>Mortierella</taxon>
    </lineage>
</organism>